<dbReference type="PANTHER" id="PTHR35871:SF1">
    <property type="entry name" value="CXC1-LIKE CYSTEINE CLUSTER ASSOCIATED WITH KDZ TRANSPOSASES DOMAIN-CONTAINING PROTEIN"/>
    <property type="match status" value="1"/>
</dbReference>
<dbReference type="PANTHER" id="PTHR35871">
    <property type="entry name" value="EXPRESSED PROTEIN"/>
    <property type="match status" value="1"/>
</dbReference>
<feature type="region of interest" description="Disordered" evidence="1">
    <location>
        <begin position="200"/>
        <end position="219"/>
    </location>
</feature>
<sequence>MPRKTKAQLQREESLRKARSTLQASESLQIPTETSQIVTEDSDNISGGGEVAPAEEDVPEFMFDFVVGSDDEEEIGDDMRMDGEIASEGKLELFIRTLQDAQNAAQAEERLKNAGRKHQRFYSGNSIRSQQRHAANRRQLEEEGKTTFITQFFQSSMKQTIEETSPPPEPEIEIIEIPESQWQGDDEEMFQEPGVKEGMEKDGEALNDGPSPAVGKELPTPNEKLQELLQEVGDYSPETATDASLASLTWQDFPALRRAKAKLSVQSKDKKIDIFFRACISAMVGALSLYLDPSLSYSWRESSMIAAKVSDEDFSQTIQLHLQERAKDGYIKAEDIVDFLSSPEMQEQFPAKKVKITIRTAQKWLHKLEWHYGKKHNGMYIDGHEQEDVVAYRAEFLQRMKEYMRCMVTYDNDGNSINPEGFQVEGG</sequence>
<protein>
    <submittedName>
        <fullName evidence="2">Uncharacterized protein</fullName>
    </submittedName>
</protein>
<gene>
    <name evidence="2" type="ORF">M422DRAFT_267007</name>
</gene>
<dbReference type="HOGENOM" id="CLU_642778_0_0_1"/>
<feature type="region of interest" description="Disordered" evidence="1">
    <location>
        <begin position="1"/>
        <end position="58"/>
    </location>
</feature>
<organism evidence="2 3">
    <name type="scientific">Sphaerobolus stellatus (strain SS14)</name>
    <dbReference type="NCBI Taxonomy" id="990650"/>
    <lineage>
        <taxon>Eukaryota</taxon>
        <taxon>Fungi</taxon>
        <taxon>Dikarya</taxon>
        <taxon>Basidiomycota</taxon>
        <taxon>Agaricomycotina</taxon>
        <taxon>Agaricomycetes</taxon>
        <taxon>Phallomycetidae</taxon>
        <taxon>Geastrales</taxon>
        <taxon>Sphaerobolaceae</taxon>
        <taxon>Sphaerobolus</taxon>
    </lineage>
</organism>
<keyword evidence="3" id="KW-1185">Reference proteome</keyword>
<name>A0A0C9V190_SPHS4</name>
<feature type="compositionally biased region" description="Polar residues" evidence="1">
    <location>
        <begin position="20"/>
        <end position="39"/>
    </location>
</feature>
<evidence type="ECO:0000313" key="2">
    <source>
        <dbReference type="EMBL" id="KIJ31336.1"/>
    </source>
</evidence>
<evidence type="ECO:0000313" key="3">
    <source>
        <dbReference type="Proteomes" id="UP000054279"/>
    </source>
</evidence>
<dbReference type="Proteomes" id="UP000054279">
    <property type="component" value="Unassembled WGS sequence"/>
</dbReference>
<evidence type="ECO:0000256" key="1">
    <source>
        <dbReference type="SAM" id="MobiDB-lite"/>
    </source>
</evidence>
<dbReference type="OrthoDB" id="6511194at2759"/>
<proteinExistence type="predicted"/>
<dbReference type="AlphaFoldDB" id="A0A0C9V190"/>
<accession>A0A0C9V190</accession>
<dbReference type="EMBL" id="KN837244">
    <property type="protein sequence ID" value="KIJ31336.1"/>
    <property type="molecule type" value="Genomic_DNA"/>
</dbReference>
<reference evidence="2 3" key="1">
    <citation type="submission" date="2014-06" db="EMBL/GenBank/DDBJ databases">
        <title>Evolutionary Origins and Diversification of the Mycorrhizal Mutualists.</title>
        <authorList>
            <consortium name="DOE Joint Genome Institute"/>
            <consortium name="Mycorrhizal Genomics Consortium"/>
            <person name="Kohler A."/>
            <person name="Kuo A."/>
            <person name="Nagy L.G."/>
            <person name="Floudas D."/>
            <person name="Copeland A."/>
            <person name="Barry K.W."/>
            <person name="Cichocki N."/>
            <person name="Veneault-Fourrey C."/>
            <person name="LaButti K."/>
            <person name="Lindquist E.A."/>
            <person name="Lipzen A."/>
            <person name="Lundell T."/>
            <person name="Morin E."/>
            <person name="Murat C."/>
            <person name="Riley R."/>
            <person name="Ohm R."/>
            <person name="Sun H."/>
            <person name="Tunlid A."/>
            <person name="Henrissat B."/>
            <person name="Grigoriev I.V."/>
            <person name="Hibbett D.S."/>
            <person name="Martin F."/>
        </authorList>
    </citation>
    <scope>NUCLEOTIDE SEQUENCE [LARGE SCALE GENOMIC DNA]</scope>
    <source>
        <strain evidence="2 3">SS14</strain>
    </source>
</reference>